<evidence type="ECO:0008006" key="3">
    <source>
        <dbReference type="Google" id="ProtNLM"/>
    </source>
</evidence>
<dbReference type="EMBL" id="JAAXLS010000016">
    <property type="protein sequence ID" value="NKQ55609.1"/>
    <property type="molecule type" value="Genomic_DNA"/>
</dbReference>
<keyword evidence="2" id="KW-1185">Reference proteome</keyword>
<name>A0ABX1J7R3_9PSEU</name>
<evidence type="ECO:0000313" key="1">
    <source>
        <dbReference type="EMBL" id="NKQ55609.1"/>
    </source>
</evidence>
<dbReference type="RefSeq" id="WP_168518649.1">
    <property type="nucleotide sequence ID" value="NZ_JAAXLS010000016.1"/>
</dbReference>
<evidence type="ECO:0000313" key="2">
    <source>
        <dbReference type="Proteomes" id="UP000715441"/>
    </source>
</evidence>
<dbReference type="Proteomes" id="UP000715441">
    <property type="component" value="Unassembled WGS sequence"/>
</dbReference>
<organism evidence="1 2">
    <name type="scientific">Amycolatopsis acididurans</name>
    <dbReference type="NCBI Taxonomy" id="2724524"/>
    <lineage>
        <taxon>Bacteria</taxon>
        <taxon>Bacillati</taxon>
        <taxon>Actinomycetota</taxon>
        <taxon>Actinomycetes</taxon>
        <taxon>Pseudonocardiales</taxon>
        <taxon>Pseudonocardiaceae</taxon>
        <taxon>Amycolatopsis</taxon>
    </lineage>
</organism>
<proteinExistence type="predicted"/>
<sequence>MATTFHRDGHSSTPTGSRAPLDLSAAAEFYRHLGWPASLDSAGHRLVVHTGDVLDALIVPARLAEPVAAELATSLMSGPVSTDVDDRWWTFLTEPCRRTSLELPPDLRDAKVRAVPRGGYVVVPHPADSQHWTNRPEQGHVLPPWSAVVAIARKVLAQWH</sequence>
<protein>
    <recommendedName>
        <fullName evidence="3">DNA primase/polymerase bifunctional N-terminal domain-containing protein</fullName>
    </recommendedName>
</protein>
<reference evidence="1 2" key="1">
    <citation type="submission" date="2020-04" db="EMBL/GenBank/DDBJ databases">
        <title>Novel species.</title>
        <authorList>
            <person name="Teo W.F.A."/>
            <person name="Lipun K."/>
            <person name="Srisuk N."/>
            <person name="Duangmal K."/>
        </authorList>
    </citation>
    <scope>NUCLEOTIDE SEQUENCE [LARGE SCALE GENOMIC DNA]</scope>
    <source>
        <strain evidence="1 2">K13G38</strain>
    </source>
</reference>
<accession>A0ABX1J7R3</accession>
<comment type="caution">
    <text evidence="1">The sequence shown here is derived from an EMBL/GenBank/DDBJ whole genome shotgun (WGS) entry which is preliminary data.</text>
</comment>
<gene>
    <name evidence="1" type="ORF">HFP15_22250</name>
</gene>